<dbReference type="SUPFAM" id="SSF52343">
    <property type="entry name" value="Ferredoxin reductase-like, C-terminal NADP-linked domain"/>
    <property type="match status" value="1"/>
</dbReference>
<dbReference type="InterPro" id="IPR013121">
    <property type="entry name" value="Fe_red_NAD-bd_6"/>
</dbReference>
<evidence type="ECO:0000256" key="5">
    <source>
        <dbReference type="ARBA" id="ARBA00022982"/>
    </source>
</evidence>
<dbReference type="PANTHER" id="PTHR32361">
    <property type="entry name" value="FERRIC/CUPRIC REDUCTASE TRANSMEMBRANE COMPONENT"/>
    <property type="match status" value="1"/>
</dbReference>
<protein>
    <recommendedName>
        <fullName evidence="12">FAD-binding FR-type domain-containing protein</fullName>
    </recommendedName>
</protein>
<comment type="similarity">
    <text evidence="2">Belongs to the ferric reductase (FRE) family.</text>
</comment>
<dbReference type="InterPro" id="IPR039261">
    <property type="entry name" value="FNR_nucleotide-bd"/>
</dbReference>
<evidence type="ECO:0000256" key="7">
    <source>
        <dbReference type="ARBA" id="ARBA00023002"/>
    </source>
</evidence>
<dbReference type="PROSITE" id="PS51384">
    <property type="entry name" value="FAD_FR"/>
    <property type="match status" value="1"/>
</dbReference>
<feature type="transmembrane region" description="Helical" evidence="11">
    <location>
        <begin position="236"/>
        <end position="252"/>
    </location>
</feature>
<dbReference type="PANTHER" id="PTHR32361:SF9">
    <property type="entry name" value="FERRIC REDUCTASE TRANSMEMBRANE COMPONENT 3-RELATED"/>
    <property type="match status" value="1"/>
</dbReference>
<dbReference type="Pfam" id="PF08030">
    <property type="entry name" value="NAD_binding_6"/>
    <property type="match status" value="1"/>
</dbReference>
<dbReference type="InterPro" id="IPR017927">
    <property type="entry name" value="FAD-bd_FR_type"/>
</dbReference>
<feature type="transmembrane region" description="Helical" evidence="11">
    <location>
        <begin position="183"/>
        <end position="206"/>
    </location>
</feature>
<keyword evidence="7" id="KW-0560">Oxidoreductase</keyword>
<dbReference type="EMBL" id="JBBBZM010000142">
    <property type="protein sequence ID" value="KAL0632984.1"/>
    <property type="molecule type" value="Genomic_DNA"/>
</dbReference>
<evidence type="ECO:0000313" key="14">
    <source>
        <dbReference type="Proteomes" id="UP001447188"/>
    </source>
</evidence>
<dbReference type="SFLD" id="SFLDS00052">
    <property type="entry name" value="Ferric_Reductase_Domain"/>
    <property type="match status" value="1"/>
</dbReference>
<keyword evidence="9 11" id="KW-0472">Membrane</keyword>
<dbReference type="CDD" id="cd06186">
    <property type="entry name" value="NOX_Duox_like_FAD_NADP"/>
    <property type="match status" value="1"/>
</dbReference>
<feature type="domain" description="FAD-binding FR-type" evidence="12">
    <location>
        <begin position="255"/>
        <end position="385"/>
    </location>
</feature>
<comment type="subcellular location">
    <subcellularLocation>
        <location evidence="1">Membrane</location>
        <topology evidence="1">Multi-pass membrane protein</topology>
    </subcellularLocation>
</comment>
<accession>A0ABR3GAL7</accession>
<sequence>MLGYAYRDLSEPEKDARRHALDSVGHYIVLSQLVILILAASYRFAFCPWRPRVQSAFLRKLEWRLMTPFSWASPESKSLADWGARWGWFGWILWLVLREAGDDYLHVTKAFGMAAAANFPMHMLLSMKRSPLRYVFSVSYEGEINHLHQGLGKIIHLLLCAHAMLYLIFFWDTSRMKTRLLEYDVLCGVAGFIFLNIIVTASYPWVRRSYHRIFYILHTTISPLLFPLLFLHVSHLRAYLLVSLALFIFDRLRRTLTRVQTTATVHQLSDDILHLTISLHQSVFTPPRPVSHLLLTIPGISPWTSNPFTVADFSRAAGNVQIVARIRNGTTKRLASIAASSQEETKIPVVLEMNYGACPNYRHLHSQFDRILIIAGGVGGAFAVPWIKYLASTPNALARTRLIWAMRDVATLCWAVSTSTAADVIKEKAEVFLTSTSRNQEETDEGVEMQETHLLSGGHDREETVAQLEKLGVGKERVTLGRPDLEAVLKEIAGGGSVAVLVCGPWGLGAGVKKIAAARVKMGERVWVHVEEFGS</sequence>
<dbReference type="InterPro" id="IPR013112">
    <property type="entry name" value="FAD-bd_8"/>
</dbReference>
<name>A0ABR3GAL7_9PEZI</name>
<feature type="transmembrane region" description="Helical" evidence="11">
    <location>
        <begin position="371"/>
        <end position="391"/>
    </location>
</feature>
<evidence type="ECO:0000256" key="2">
    <source>
        <dbReference type="ARBA" id="ARBA00006278"/>
    </source>
</evidence>
<feature type="transmembrane region" description="Helical" evidence="11">
    <location>
        <begin position="24"/>
        <end position="45"/>
    </location>
</feature>
<evidence type="ECO:0000256" key="4">
    <source>
        <dbReference type="ARBA" id="ARBA00022692"/>
    </source>
</evidence>
<keyword evidence="14" id="KW-1185">Reference proteome</keyword>
<dbReference type="Pfam" id="PF01794">
    <property type="entry name" value="Ferric_reduct"/>
    <property type="match status" value="1"/>
</dbReference>
<evidence type="ECO:0000256" key="9">
    <source>
        <dbReference type="ARBA" id="ARBA00023136"/>
    </source>
</evidence>
<evidence type="ECO:0000256" key="1">
    <source>
        <dbReference type="ARBA" id="ARBA00004141"/>
    </source>
</evidence>
<comment type="caution">
    <text evidence="13">The sequence shown here is derived from an EMBL/GenBank/DDBJ whole genome shotgun (WGS) entry which is preliminary data.</text>
</comment>
<dbReference type="InterPro" id="IPR051410">
    <property type="entry name" value="Ferric/Cupric_Reductase"/>
</dbReference>
<evidence type="ECO:0000313" key="13">
    <source>
        <dbReference type="EMBL" id="KAL0632984.1"/>
    </source>
</evidence>
<evidence type="ECO:0000256" key="8">
    <source>
        <dbReference type="ARBA" id="ARBA00023065"/>
    </source>
</evidence>
<evidence type="ECO:0000256" key="11">
    <source>
        <dbReference type="SAM" id="Phobius"/>
    </source>
</evidence>
<dbReference type="InterPro" id="IPR013130">
    <property type="entry name" value="Fe3_Rdtase_TM_dom"/>
</dbReference>
<keyword evidence="8" id="KW-0406">Ion transport</keyword>
<dbReference type="Gene3D" id="3.40.50.80">
    <property type="entry name" value="Nucleotide-binding domain of ferredoxin-NADP reductase (FNR) module"/>
    <property type="match status" value="1"/>
</dbReference>
<feature type="transmembrane region" description="Helical" evidence="11">
    <location>
        <begin position="154"/>
        <end position="171"/>
    </location>
</feature>
<proteinExistence type="inferred from homology"/>
<dbReference type="Pfam" id="PF08022">
    <property type="entry name" value="FAD_binding_8"/>
    <property type="match status" value="1"/>
</dbReference>
<keyword evidence="3" id="KW-0813">Transport</keyword>
<gene>
    <name evidence="13" type="ORF">Q9L58_008142</name>
</gene>
<keyword evidence="10" id="KW-0325">Glycoprotein</keyword>
<organism evidence="13 14">
    <name type="scientific">Discina gigas</name>
    <dbReference type="NCBI Taxonomy" id="1032678"/>
    <lineage>
        <taxon>Eukaryota</taxon>
        <taxon>Fungi</taxon>
        <taxon>Dikarya</taxon>
        <taxon>Ascomycota</taxon>
        <taxon>Pezizomycotina</taxon>
        <taxon>Pezizomycetes</taxon>
        <taxon>Pezizales</taxon>
        <taxon>Discinaceae</taxon>
        <taxon>Discina</taxon>
    </lineage>
</organism>
<dbReference type="Proteomes" id="UP001447188">
    <property type="component" value="Unassembled WGS sequence"/>
</dbReference>
<keyword evidence="6 11" id="KW-1133">Transmembrane helix</keyword>
<keyword evidence="5" id="KW-0249">Electron transport</keyword>
<dbReference type="SFLD" id="SFLDG01168">
    <property type="entry name" value="Ferric_reductase_subgroup_(FRE"/>
    <property type="match status" value="1"/>
</dbReference>
<reference evidence="13 14" key="1">
    <citation type="submission" date="2024-02" db="EMBL/GenBank/DDBJ databases">
        <title>Discinaceae phylogenomics.</title>
        <authorList>
            <person name="Dirks A.C."/>
            <person name="James T.Y."/>
        </authorList>
    </citation>
    <scope>NUCLEOTIDE SEQUENCE [LARGE SCALE GENOMIC DNA]</scope>
    <source>
        <strain evidence="13 14">ACD0624</strain>
    </source>
</reference>
<evidence type="ECO:0000256" key="6">
    <source>
        <dbReference type="ARBA" id="ARBA00022989"/>
    </source>
</evidence>
<evidence type="ECO:0000256" key="3">
    <source>
        <dbReference type="ARBA" id="ARBA00022448"/>
    </source>
</evidence>
<evidence type="ECO:0000256" key="10">
    <source>
        <dbReference type="ARBA" id="ARBA00023180"/>
    </source>
</evidence>
<evidence type="ECO:0000259" key="12">
    <source>
        <dbReference type="PROSITE" id="PS51384"/>
    </source>
</evidence>
<keyword evidence="4 11" id="KW-0812">Transmembrane</keyword>